<keyword evidence="3" id="KW-1185">Reference proteome</keyword>
<dbReference type="Proteomes" id="UP000523196">
    <property type="component" value="Unassembled WGS sequence"/>
</dbReference>
<dbReference type="InterPro" id="IPR014807">
    <property type="entry name" value="Coa1"/>
</dbReference>
<dbReference type="RefSeq" id="WP_182688393.1">
    <property type="nucleotide sequence ID" value="NZ_JACHTF010000016.1"/>
</dbReference>
<evidence type="ECO:0008006" key="4">
    <source>
        <dbReference type="Google" id="ProtNLM"/>
    </source>
</evidence>
<sequence>MSTQAPARSWWQRNWKWCLPLAGAGLLAAFALAMFGMFSLLFGLLAHSAPYQHAIERARASTAVVAALGEPIETGFMTQGHLNTTNDEGEANLRVPLEGPRGRASVHVEATRANGLWTYQTLDAVLADGSRIDLREANGNDAGDPPARYRKALPERP</sequence>
<dbReference type="Pfam" id="PF08695">
    <property type="entry name" value="Coa1"/>
    <property type="match status" value="1"/>
</dbReference>
<reference evidence="2 3" key="1">
    <citation type="submission" date="2020-08" db="EMBL/GenBank/DDBJ databases">
        <authorList>
            <person name="Xu S."/>
            <person name="Li A."/>
        </authorList>
    </citation>
    <scope>NUCLEOTIDE SEQUENCE [LARGE SCALE GENOMIC DNA]</scope>
    <source>
        <strain evidence="2 3">119BY6-57</strain>
    </source>
</reference>
<feature type="region of interest" description="Disordered" evidence="1">
    <location>
        <begin position="135"/>
        <end position="157"/>
    </location>
</feature>
<name>A0A7W3Y6V0_9GAMM</name>
<evidence type="ECO:0000313" key="3">
    <source>
        <dbReference type="Proteomes" id="UP000523196"/>
    </source>
</evidence>
<dbReference type="AlphaFoldDB" id="A0A7W3Y6V0"/>
<evidence type="ECO:0000313" key="2">
    <source>
        <dbReference type="EMBL" id="MBB1061622.1"/>
    </source>
</evidence>
<organism evidence="2 3">
    <name type="scientific">Marilutibacter spongiae</name>
    <dbReference type="NCBI Taxonomy" id="2025720"/>
    <lineage>
        <taxon>Bacteria</taxon>
        <taxon>Pseudomonadati</taxon>
        <taxon>Pseudomonadota</taxon>
        <taxon>Gammaproteobacteria</taxon>
        <taxon>Lysobacterales</taxon>
        <taxon>Lysobacteraceae</taxon>
        <taxon>Marilutibacter</taxon>
    </lineage>
</organism>
<accession>A0A7W3Y6V0</accession>
<dbReference type="EMBL" id="JACHTF010000016">
    <property type="protein sequence ID" value="MBB1061622.1"/>
    <property type="molecule type" value="Genomic_DNA"/>
</dbReference>
<gene>
    <name evidence="2" type="ORF">H4F98_13695</name>
</gene>
<comment type="caution">
    <text evidence="2">The sequence shown here is derived from an EMBL/GenBank/DDBJ whole genome shotgun (WGS) entry which is preliminary data.</text>
</comment>
<evidence type="ECO:0000256" key="1">
    <source>
        <dbReference type="SAM" id="MobiDB-lite"/>
    </source>
</evidence>
<proteinExistence type="predicted"/>
<protein>
    <recommendedName>
        <fullName evidence="4">Cytochrome oxidase complex assembly protein 1</fullName>
    </recommendedName>
</protein>